<dbReference type="KEGG" id="mlz:F6J85_06505"/>
<protein>
    <submittedName>
        <fullName evidence="2">OsmC family peroxiredoxin</fullName>
    </submittedName>
</protein>
<dbReference type="SUPFAM" id="SSF82784">
    <property type="entry name" value="OsmC-like"/>
    <property type="match status" value="1"/>
</dbReference>
<organism evidence="2 3">
    <name type="scientific">Microbacterium lushaniae</name>
    <dbReference type="NCBI Taxonomy" id="2614639"/>
    <lineage>
        <taxon>Bacteria</taxon>
        <taxon>Bacillati</taxon>
        <taxon>Actinomycetota</taxon>
        <taxon>Actinomycetes</taxon>
        <taxon>Micrococcales</taxon>
        <taxon>Microbacteriaceae</taxon>
        <taxon>Microbacterium</taxon>
    </lineage>
</organism>
<dbReference type="Gene3D" id="3.30.300.20">
    <property type="match status" value="1"/>
</dbReference>
<proteinExistence type="predicted"/>
<dbReference type="Proteomes" id="UP000325516">
    <property type="component" value="Chromosome"/>
</dbReference>
<dbReference type="InterPro" id="IPR003718">
    <property type="entry name" value="OsmC/Ohr_fam"/>
</dbReference>
<dbReference type="RefSeq" id="WP_150924323.1">
    <property type="nucleotide sequence ID" value="NZ_CP044232.1"/>
</dbReference>
<keyword evidence="3" id="KW-1185">Reference proteome</keyword>
<evidence type="ECO:0000256" key="1">
    <source>
        <dbReference type="SAM" id="MobiDB-lite"/>
    </source>
</evidence>
<evidence type="ECO:0000313" key="3">
    <source>
        <dbReference type="Proteomes" id="UP000325516"/>
    </source>
</evidence>
<dbReference type="AlphaFoldDB" id="A0A5J6L2N3"/>
<dbReference type="PANTHER" id="PTHR42830">
    <property type="entry name" value="OSMOTICALLY INDUCIBLE FAMILY PROTEIN"/>
    <property type="match status" value="1"/>
</dbReference>
<dbReference type="PANTHER" id="PTHR42830:SF2">
    <property type="entry name" value="OSMC_OHR FAMILY PROTEIN"/>
    <property type="match status" value="1"/>
</dbReference>
<dbReference type="Pfam" id="PF02566">
    <property type="entry name" value="OsmC"/>
    <property type="match status" value="1"/>
</dbReference>
<dbReference type="EMBL" id="CP044232">
    <property type="protein sequence ID" value="QEW02788.1"/>
    <property type="molecule type" value="Genomic_DNA"/>
</dbReference>
<dbReference type="InterPro" id="IPR036102">
    <property type="entry name" value="OsmC/Ohrsf"/>
</dbReference>
<dbReference type="InterPro" id="IPR015946">
    <property type="entry name" value="KH_dom-like_a/b"/>
</dbReference>
<dbReference type="InterPro" id="IPR052707">
    <property type="entry name" value="OsmC_Ohr_Peroxiredoxin"/>
</dbReference>
<reference evidence="3" key="1">
    <citation type="submission" date="2019-09" db="EMBL/GenBank/DDBJ databases">
        <title>Mumia zhuanghuii sp. nov. isolated from the intestinal contents of plateau pika (Ochotona curzoniae) in the Qinghai-Tibet plateau of China.</title>
        <authorList>
            <person name="Tian Z."/>
        </authorList>
    </citation>
    <scope>NUCLEOTIDE SEQUENCE [LARGE SCALE GENOMIC DNA]</scope>
    <source>
        <strain evidence="3">L-031</strain>
    </source>
</reference>
<gene>
    <name evidence="2" type="ORF">F6J85_06505</name>
</gene>
<name>A0A5J6L2N3_9MICO</name>
<feature type="region of interest" description="Disordered" evidence="1">
    <location>
        <begin position="24"/>
        <end position="52"/>
    </location>
</feature>
<evidence type="ECO:0000313" key="2">
    <source>
        <dbReference type="EMBL" id="QEW02788.1"/>
    </source>
</evidence>
<accession>A0A5J6L2N3</accession>
<sequence length="179" mass="19325">MSRAHTYSLSLEWTGNRGTGTSGYRDYSRDHVVSHPDAPPIPGSSDPAFRGDRSRWNPEQLLVASLSQCHMLWYLHLAGTAGVVVTEYHDDATGTMAEDDTGAGRFSEVVLRPRVVVSAESDLDLAERLHGEVGDYCFIARSVNFPVRHVPAVVRAGASPHQAGVADAVTGQAPKPSYP</sequence>